<feature type="domain" description="Apple" evidence="2">
    <location>
        <begin position="282"/>
        <end position="345"/>
    </location>
</feature>
<feature type="chain" id="PRO_5036227844" description="Apple domain-containing protein" evidence="1">
    <location>
        <begin position="22"/>
        <end position="593"/>
    </location>
</feature>
<feature type="domain" description="Apple" evidence="2">
    <location>
        <begin position="69"/>
        <end position="137"/>
    </location>
</feature>
<dbReference type="SUPFAM" id="SSF57414">
    <property type="entry name" value="Hairpin loop containing domain-like"/>
    <property type="match status" value="1"/>
</dbReference>
<dbReference type="Pfam" id="PF14295">
    <property type="entry name" value="PAN_4"/>
    <property type="match status" value="4"/>
</dbReference>
<name>A0A815IYC9_9BILA</name>
<sequence>MRVSSGICVITILFSIQNAETYSLENFDNSYSQRDASIFYIRQLLKRIKSNHDNNLQWRKRTDDTPKKCKEIKSDTYYVGELGPAMHNMTTYRDCMNLCETDSKCYAWSYQNSSQSCSFQTSVGLAQPSPGMMGGSCLGPAAKETHCTEVINGSYYKGTYGPAIRQVATYQDCMSRCDALATCFAWRHRAFDNTCWPLSTAYGLISDKQYTTGSCIIQQTGYPMLIIATKPPVITTTKPPVITTTKPPVITTTKPPVITTTKPPIIPIINPSIGTDTTPKKCQEIKSGSYYGGDYGTSIDNIATYQDCINLCETDSKCYGWLYQNSSQSCWLQTSVDLYITDASCMSGCCLGPAAKETHCTEVLSNSYYYSEDNSLPIFDVATYQDCMSKCDALATCFAWKHQASYSICYLQTTAYGLISDGRYTGGSCIKKQAPYPTISIEVFRQQALDQHNFYRAKHCTPPLILDPALNDIAQSYAEHLAVIDVMEHSGDSFNGHSMGECLSVFYDTNGLYIKGSDPVNNWYNEIKDYNWGNPDASTGVIGHFTQVIWKGSTRLGIGRALTSDNMTMYVVGNYFPGGNVPGQFAQNVLPIC</sequence>
<dbReference type="Gene3D" id="3.50.4.10">
    <property type="entry name" value="Hepatocyte Growth Factor"/>
    <property type="match status" value="4"/>
</dbReference>
<accession>A0A815IYC9</accession>
<organism evidence="4 6">
    <name type="scientific">Adineta steineri</name>
    <dbReference type="NCBI Taxonomy" id="433720"/>
    <lineage>
        <taxon>Eukaryota</taxon>
        <taxon>Metazoa</taxon>
        <taxon>Spiralia</taxon>
        <taxon>Gnathifera</taxon>
        <taxon>Rotifera</taxon>
        <taxon>Eurotatoria</taxon>
        <taxon>Bdelloidea</taxon>
        <taxon>Adinetida</taxon>
        <taxon>Adinetidae</taxon>
        <taxon>Adineta</taxon>
    </lineage>
</organism>
<dbReference type="InterPro" id="IPR001283">
    <property type="entry name" value="CRISP-related"/>
</dbReference>
<dbReference type="CDD" id="cd05382">
    <property type="entry name" value="CAP_GAPR1-like"/>
    <property type="match status" value="1"/>
</dbReference>
<comment type="caution">
    <text evidence="4">The sequence shown here is derived from an EMBL/GenBank/DDBJ whole genome shotgun (WGS) entry which is preliminary data.</text>
</comment>
<evidence type="ECO:0000259" key="2">
    <source>
        <dbReference type="PROSITE" id="PS50948"/>
    </source>
</evidence>
<evidence type="ECO:0000256" key="1">
    <source>
        <dbReference type="SAM" id="SignalP"/>
    </source>
</evidence>
<dbReference type="EMBL" id="CAJNOM010000339">
    <property type="protein sequence ID" value="CAF1371954.1"/>
    <property type="molecule type" value="Genomic_DNA"/>
</dbReference>
<dbReference type="InterPro" id="IPR034113">
    <property type="entry name" value="SCP_GAPR1-like"/>
</dbReference>
<evidence type="ECO:0000313" key="5">
    <source>
        <dbReference type="EMBL" id="CAF1371954.1"/>
    </source>
</evidence>
<dbReference type="EMBL" id="CAJNOI010000077">
    <property type="protein sequence ID" value="CAF1011591.1"/>
    <property type="molecule type" value="Genomic_DNA"/>
</dbReference>
<dbReference type="PROSITE" id="PS50948">
    <property type="entry name" value="PAN"/>
    <property type="match status" value="2"/>
</dbReference>
<evidence type="ECO:0000313" key="3">
    <source>
        <dbReference type="EMBL" id="CAF1011591.1"/>
    </source>
</evidence>
<dbReference type="Proteomes" id="UP000663877">
    <property type="component" value="Unassembled WGS sequence"/>
</dbReference>
<dbReference type="Gene3D" id="3.40.33.10">
    <property type="entry name" value="CAP"/>
    <property type="match status" value="1"/>
</dbReference>
<keyword evidence="6" id="KW-1185">Reference proteome</keyword>
<dbReference type="SMART" id="SM00198">
    <property type="entry name" value="SCP"/>
    <property type="match status" value="1"/>
</dbReference>
<evidence type="ECO:0000313" key="6">
    <source>
        <dbReference type="Proteomes" id="UP000663832"/>
    </source>
</evidence>
<dbReference type="Proteomes" id="UP000663832">
    <property type="component" value="Unassembled WGS sequence"/>
</dbReference>
<dbReference type="InterPro" id="IPR018244">
    <property type="entry name" value="Allrgn_V5/Tpx1_CS"/>
</dbReference>
<dbReference type="InterPro" id="IPR014044">
    <property type="entry name" value="CAP_dom"/>
</dbReference>
<dbReference type="PROSITE" id="PS01009">
    <property type="entry name" value="CRISP_1"/>
    <property type="match status" value="1"/>
</dbReference>
<dbReference type="FunFam" id="3.40.33.10:FF:000002">
    <property type="entry name" value="Golgi-associated plant pathogenesis-related protein 1"/>
    <property type="match status" value="1"/>
</dbReference>
<dbReference type="EMBL" id="CAJNOM010000338">
    <property type="protein sequence ID" value="CAF1370947.1"/>
    <property type="molecule type" value="Genomic_DNA"/>
</dbReference>
<dbReference type="SUPFAM" id="SSF55797">
    <property type="entry name" value="PR-1-like"/>
    <property type="match status" value="1"/>
</dbReference>
<dbReference type="InterPro" id="IPR035940">
    <property type="entry name" value="CAP_sf"/>
</dbReference>
<reference evidence="4" key="1">
    <citation type="submission" date="2021-02" db="EMBL/GenBank/DDBJ databases">
        <authorList>
            <person name="Nowell W R."/>
        </authorList>
    </citation>
    <scope>NUCLEOTIDE SEQUENCE</scope>
</reference>
<feature type="signal peptide" evidence="1">
    <location>
        <begin position="1"/>
        <end position="21"/>
    </location>
</feature>
<dbReference type="AlphaFoldDB" id="A0A815IYC9"/>
<dbReference type="GO" id="GO:0005576">
    <property type="term" value="C:extracellular region"/>
    <property type="evidence" value="ECO:0007669"/>
    <property type="project" value="InterPro"/>
</dbReference>
<protein>
    <recommendedName>
        <fullName evidence="2">Apple domain-containing protein</fullName>
    </recommendedName>
</protein>
<dbReference type="OrthoDB" id="337038at2759"/>
<dbReference type="Pfam" id="PF00188">
    <property type="entry name" value="CAP"/>
    <property type="match status" value="1"/>
</dbReference>
<gene>
    <name evidence="3" type="ORF">BJG266_LOCUS16497</name>
    <name evidence="4" type="ORF">QVE165_LOCUS35103</name>
    <name evidence="5" type="ORF">QVE165_LOCUS35156</name>
</gene>
<dbReference type="InterPro" id="IPR003609">
    <property type="entry name" value="Pan_app"/>
</dbReference>
<evidence type="ECO:0000313" key="4">
    <source>
        <dbReference type="EMBL" id="CAF1370947.1"/>
    </source>
</evidence>
<keyword evidence="1" id="KW-0732">Signal</keyword>
<proteinExistence type="predicted"/>
<dbReference type="PRINTS" id="PR00837">
    <property type="entry name" value="V5TPXLIKE"/>
</dbReference>
<dbReference type="PANTHER" id="PTHR10334">
    <property type="entry name" value="CYSTEINE-RICH SECRETORY PROTEIN-RELATED"/>
    <property type="match status" value="1"/>
</dbReference>